<dbReference type="Proteomes" id="UP000001194">
    <property type="component" value="Unassembled WGS sequence"/>
</dbReference>
<organism evidence="3">
    <name type="scientific">Laccaria bicolor (strain S238N-H82 / ATCC MYA-4686)</name>
    <name type="common">Bicoloured deceiver</name>
    <name type="synonym">Laccaria laccata var. bicolor</name>
    <dbReference type="NCBI Taxonomy" id="486041"/>
    <lineage>
        <taxon>Eukaryota</taxon>
        <taxon>Fungi</taxon>
        <taxon>Dikarya</taxon>
        <taxon>Basidiomycota</taxon>
        <taxon>Agaricomycotina</taxon>
        <taxon>Agaricomycetes</taxon>
        <taxon>Agaricomycetidae</taxon>
        <taxon>Agaricales</taxon>
        <taxon>Agaricineae</taxon>
        <taxon>Hydnangiaceae</taxon>
        <taxon>Laccaria</taxon>
    </lineage>
</organism>
<evidence type="ECO:0000256" key="1">
    <source>
        <dbReference type="SAM" id="MobiDB-lite"/>
    </source>
</evidence>
<feature type="region of interest" description="Disordered" evidence="1">
    <location>
        <begin position="1"/>
        <end position="24"/>
    </location>
</feature>
<evidence type="ECO:0000313" key="2">
    <source>
        <dbReference type="EMBL" id="EDQ98403.1"/>
    </source>
</evidence>
<reference evidence="2 3" key="1">
    <citation type="journal article" date="2008" name="Nature">
        <title>The genome of Laccaria bicolor provides insights into mycorrhizal symbiosis.</title>
        <authorList>
            <person name="Martin F."/>
            <person name="Aerts A."/>
            <person name="Ahren D."/>
            <person name="Brun A."/>
            <person name="Danchin E.G.J."/>
            <person name="Duchaussoy F."/>
            <person name="Gibon J."/>
            <person name="Kohler A."/>
            <person name="Lindquist E."/>
            <person name="Pereda V."/>
            <person name="Salamov A."/>
            <person name="Shapiro H.J."/>
            <person name="Wuyts J."/>
            <person name="Blaudez D."/>
            <person name="Buee M."/>
            <person name="Brokstein P."/>
            <person name="Canbaeck B."/>
            <person name="Cohen D."/>
            <person name="Courty P.E."/>
            <person name="Coutinho P.M."/>
            <person name="Delaruelle C."/>
            <person name="Detter J.C."/>
            <person name="Deveau A."/>
            <person name="DiFazio S."/>
            <person name="Duplessis S."/>
            <person name="Fraissinet-Tachet L."/>
            <person name="Lucic E."/>
            <person name="Frey-Klett P."/>
            <person name="Fourrey C."/>
            <person name="Feussner I."/>
            <person name="Gay G."/>
            <person name="Grimwood J."/>
            <person name="Hoegger P.J."/>
            <person name="Jain P."/>
            <person name="Kilaru S."/>
            <person name="Labbe J."/>
            <person name="Lin Y.C."/>
            <person name="Legue V."/>
            <person name="Le Tacon F."/>
            <person name="Marmeisse R."/>
            <person name="Melayah D."/>
            <person name="Montanini B."/>
            <person name="Muratet M."/>
            <person name="Nehls U."/>
            <person name="Niculita-Hirzel H."/>
            <person name="Oudot-Le Secq M.P."/>
            <person name="Peter M."/>
            <person name="Quesneville H."/>
            <person name="Rajashekar B."/>
            <person name="Reich M."/>
            <person name="Rouhier N."/>
            <person name="Schmutz J."/>
            <person name="Yin T."/>
            <person name="Chalot M."/>
            <person name="Henrissat B."/>
            <person name="Kuees U."/>
            <person name="Lucas S."/>
            <person name="Van de Peer Y."/>
            <person name="Podila G.K."/>
            <person name="Polle A."/>
            <person name="Pukkila P.J."/>
            <person name="Richardson P.M."/>
            <person name="Rouze P."/>
            <person name="Sanders I.R."/>
            <person name="Stajich J.E."/>
            <person name="Tunlid A."/>
            <person name="Tuskan G."/>
            <person name="Grigoriev I.V."/>
        </authorList>
    </citation>
    <scope>NUCLEOTIDE SEQUENCE [LARGE SCALE GENOMIC DNA]</scope>
    <source>
        <strain evidence="3">S238N-H82 / ATCC MYA-4686</strain>
    </source>
</reference>
<gene>
    <name evidence="2" type="ORF">LACBIDRAFT_302681</name>
</gene>
<dbReference type="RefSeq" id="XP_001890946.1">
    <property type="nucleotide sequence ID" value="XM_001890911.1"/>
</dbReference>
<dbReference type="GeneID" id="6086601"/>
<feature type="non-terminal residue" evidence="2">
    <location>
        <position position="1"/>
    </location>
</feature>
<dbReference type="KEGG" id="lbc:LACBIDRAFT_302681"/>
<keyword evidence="3" id="KW-1185">Reference proteome</keyword>
<sequence>KEGVMEMGREREGGRERGQRRGRENVCRPQVATTLYHKTKALACRAVCISPQVL</sequence>
<dbReference type="EMBL" id="DS547297">
    <property type="protein sequence ID" value="EDQ98403.1"/>
    <property type="molecule type" value="Genomic_DNA"/>
</dbReference>
<protein>
    <submittedName>
        <fullName evidence="2">Predicted protein</fullName>
    </submittedName>
</protein>
<dbReference type="InParanoid" id="B0E428"/>
<dbReference type="HOGENOM" id="CLU_3056007_0_0_1"/>
<dbReference type="AlphaFoldDB" id="B0E428"/>
<proteinExistence type="predicted"/>
<name>B0E428_LACBS</name>
<evidence type="ECO:0000313" key="3">
    <source>
        <dbReference type="Proteomes" id="UP000001194"/>
    </source>
</evidence>
<accession>B0E428</accession>